<dbReference type="Proteomes" id="UP000663836">
    <property type="component" value="Unassembled WGS sequence"/>
</dbReference>
<proteinExistence type="predicted"/>
<dbReference type="EMBL" id="CAJOBD010024561">
    <property type="protein sequence ID" value="CAF4260174.1"/>
    <property type="molecule type" value="Genomic_DNA"/>
</dbReference>
<name>A0A820FE18_9BILA</name>
<sequence length="30" mass="3408">PIHHGRGQLIPTARRVAYSSFLLVCILNKF</sequence>
<gene>
    <name evidence="1" type="ORF">JBS370_LOCUS39042</name>
</gene>
<organism evidence="1 2">
    <name type="scientific">Rotaria sordida</name>
    <dbReference type="NCBI Taxonomy" id="392033"/>
    <lineage>
        <taxon>Eukaryota</taxon>
        <taxon>Metazoa</taxon>
        <taxon>Spiralia</taxon>
        <taxon>Gnathifera</taxon>
        <taxon>Rotifera</taxon>
        <taxon>Eurotatoria</taxon>
        <taxon>Bdelloidea</taxon>
        <taxon>Philodinida</taxon>
        <taxon>Philodinidae</taxon>
        <taxon>Rotaria</taxon>
    </lineage>
</organism>
<comment type="caution">
    <text evidence="1">The sequence shown here is derived from an EMBL/GenBank/DDBJ whole genome shotgun (WGS) entry which is preliminary data.</text>
</comment>
<accession>A0A820FE18</accession>
<dbReference type="AlphaFoldDB" id="A0A820FE18"/>
<reference evidence="1" key="1">
    <citation type="submission" date="2021-02" db="EMBL/GenBank/DDBJ databases">
        <authorList>
            <person name="Nowell W R."/>
        </authorList>
    </citation>
    <scope>NUCLEOTIDE SEQUENCE</scope>
</reference>
<protein>
    <submittedName>
        <fullName evidence="1">Uncharacterized protein</fullName>
    </submittedName>
</protein>
<feature type="non-terminal residue" evidence="1">
    <location>
        <position position="1"/>
    </location>
</feature>
<evidence type="ECO:0000313" key="1">
    <source>
        <dbReference type="EMBL" id="CAF4260174.1"/>
    </source>
</evidence>
<evidence type="ECO:0000313" key="2">
    <source>
        <dbReference type="Proteomes" id="UP000663836"/>
    </source>
</evidence>